<reference evidence="2 3" key="1">
    <citation type="submission" date="2014-06" db="EMBL/GenBank/DDBJ databases">
        <title>Evolutionary Origins and Diversification of the Mycorrhizal Mutualists.</title>
        <authorList>
            <consortium name="DOE Joint Genome Institute"/>
            <consortium name="Mycorrhizal Genomics Consortium"/>
            <person name="Kohler A."/>
            <person name="Kuo A."/>
            <person name="Nagy L.G."/>
            <person name="Floudas D."/>
            <person name="Copeland A."/>
            <person name="Barry K.W."/>
            <person name="Cichocki N."/>
            <person name="Veneault-Fourrey C."/>
            <person name="LaButti K."/>
            <person name="Lindquist E.A."/>
            <person name="Lipzen A."/>
            <person name="Lundell T."/>
            <person name="Morin E."/>
            <person name="Murat C."/>
            <person name="Riley R."/>
            <person name="Ohm R."/>
            <person name="Sun H."/>
            <person name="Tunlid A."/>
            <person name="Henrissat B."/>
            <person name="Grigoriev I.V."/>
            <person name="Hibbett D.S."/>
            <person name="Martin F."/>
        </authorList>
    </citation>
    <scope>NUCLEOTIDE SEQUENCE [LARGE SCALE GENOMIC DNA]</scope>
    <source>
        <strain evidence="2 3">SS14</strain>
    </source>
</reference>
<feature type="region of interest" description="Disordered" evidence="1">
    <location>
        <begin position="21"/>
        <end position="85"/>
    </location>
</feature>
<dbReference type="AlphaFoldDB" id="A0A0C9VI27"/>
<evidence type="ECO:0000256" key="1">
    <source>
        <dbReference type="SAM" id="MobiDB-lite"/>
    </source>
</evidence>
<name>A0A0C9VI27_SPHS4</name>
<keyword evidence="3" id="KW-1185">Reference proteome</keyword>
<sequence>MELLHDYGQSPLAAYDRVLPSLYPPLTSPRRHDSWDEEGRPSGTNPRLSLPHTLSRHGPPPPLNIGGGPGGGHPPQDDDEPGRLYPRLQSNIMECVSSFEASPHRAMSAASVPNGFKQALLLNESPAPHDPGINIASMLPVIFMDLVMVVTALIGAFCHAKTDPTGPGGAYRGEPPGPPGEHSYGMFAVIRWRAWI</sequence>
<protein>
    <submittedName>
        <fullName evidence="2">Uncharacterized protein</fullName>
    </submittedName>
</protein>
<evidence type="ECO:0000313" key="2">
    <source>
        <dbReference type="EMBL" id="KIJ36901.1"/>
    </source>
</evidence>
<proteinExistence type="predicted"/>
<accession>A0A0C9VI27</accession>
<dbReference type="EMBL" id="KN837174">
    <property type="protein sequence ID" value="KIJ36901.1"/>
    <property type="molecule type" value="Genomic_DNA"/>
</dbReference>
<feature type="compositionally biased region" description="Basic and acidic residues" evidence="1">
    <location>
        <begin position="30"/>
        <end position="40"/>
    </location>
</feature>
<evidence type="ECO:0000313" key="3">
    <source>
        <dbReference type="Proteomes" id="UP000054279"/>
    </source>
</evidence>
<organism evidence="2 3">
    <name type="scientific">Sphaerobolus stellatus (strain SS14)</name>
    <dbReference type="NCBI Taxonomy" id="990650"/>
    <lineage>
        <taxon>Eukaryota</taxon>
        <taxon>Fungi</taxon>
        <taxon>Dikarya</taxon>
        <taxon>Basidiomycota</taxon>
        <taxon>Agaricomycotina</taxon>
        <taxon>Agaricomycetes</taxon>
        <taxon>Phallomycetidae</taxon>
        <taxon>Geastrales</taxon>
        <taxon>Sphaerobolaceae</taxon>
        <taxon>Sphaerobolus</taxon>
    </lineage>
</organism>
<dbReference type="HOGENOM" id="CLU_1391027_0_0_1"/>
<gene>
    <name evidence="2" type="ORF">M422DRAFT_260767</name>
</gene>
<dbReference type="Proteomes" id="UP000054279">
    <property type="component" value="Unassembled WGS sequence"/>
</dbReference>